<feature type="signal peptide" evidence="1">
    <location>
        <begin position="1"/>
        <end position="18"/>
    </location>
</feature>
<dbReference type="InterPro" id="IPR014044">
    <property type="entry name" value="CAP_dom"/>
</dbReference>
<gene>
    <name evidence="3" type="ORF">QBC38DRAFT_480081</name>
</gene>
<evidence type="ECO:0000313" key="4">
    <source>
        <dbReference type="Proteomes" id="UP001301958"/>
    </source>
</evidence>
<dbReference type="PANTHER" id="PTHR10334">
    <property type="entry name" value="CYSTEINE-RICH SECRETORY PROTEIN-RELATED"/>
    <property type="match status" value="1"/>
</dbReference>
<feature type="domain" description="SCP" evidence="2">
    <location>
        <begin position="39"/>
        <end position="176"/>
    </location>
</feature>
<dbReference type="PRINTS" id="PR00837">
    <property type="entry name" value="V5TPXLIKE"/>
</dbReference>
<accession>A0AAN7BNF3</accession>
<dbReference type="EMBL" id="MU865345">
    <property type="protein sequence ID" value="KAK4226559.1"/>
    <property type="molecule type" value="Genomic_DNA"/>
</dbReference>
<evidence type="ECO:0000313" key="3">
    <source>
        <dbReference type="EMBL" id="KAK4226559.1"/>
    </source>
</evidence>
<evidence type="ECO:0000259" key="2">
    <source>
        <dbReference type="SMART" id="SM00198"/>
    </source>
</evidence>
<dbReference type="Gene3D" id="3.40.33.10">
    <property type="entry name" value="CAP"/>
    <property type="match status" value="1"/>
</dbReference>
<organism evidence="3 4">
    <name type="scientific">Podospora fimiseda</name>
    <dbReference type="NCBI Taxonomy" id="252190"/>
    <lineage>
        <taxon>Eukaryota</taxon>
        <taxon>Fungi</taxon>
        <taxon>Dikarya</taxon>
        <taxon>Ascomycota</taxon>
        <taxon>Pezizomycotina</taxon>
        <taxon>Sordariomycetes</taxon>
        <taxon>Sordariomycetidae</taxon>
        <taxon>Sordariales</taxon>
        <taxon>Podosporaceae</taxon>
        <taxon>Podospora</taxon>
    </lineage>
</organism>
<proteinExistence type="predicted"/>
<dbReference type="SUPFAM" id="SSF55797">
    <property type="entry name" value="PR-1-like"/>
    <property type="match status" value="1"/>
</dbReference>
<reference evidence="3" key="2">
    <citation type="submission" date="2023-05" db="EMBL/GenBank/DDBJ databases">
        <authorList>
            <consortium name="Lawrence Berkeley National Laboratory"/>
            <person name="Steindorff A."/>
            <person name="Hensen N."/>
            <person name="Bonometti L."/>
            <person name="Westerberg I."/>
            <person name="Brannstrom I.O."/>
            <person name="Guillou S."/>
            <person name="Cros-Aarteil S."/>
            <person name="Calhoun S."/>
            <person name="Haridas S."/>
            <person name="Kuo A."/>
            <person name="Mondo S."/>
            <person name="Pangilinan J."/>
            <person name="Riley R."/>
            <person name="Labutti K."/>
            <person name="Andreopoulos B."/>
            <person name="Lipzen A."/>
            <person name="Chen C."/>
            <person name="Yanf M."/>
            <person name="Daum C."/>
            <person name="Ng V."/>
            <person name="Clum A."/>
            <person name="Ohm R."/>
            <person name="Martin F."/>
            <person name="Silar P."/>
            <person name="Natvig D."/>
            <person name="Lalanne C."/>
            <person name="Gautier V."/>
            <person name="Ament-Velasquez S.L."/>
            <person name="Kruys A."/>
            <person name="Hutchinson M.I."/>
            <person name="Powell A.J."/>
            <person name="Barry K."/>
            <person name="Miller A.N."/>
            <person name="Grigoriev I.V."/>
            <person name="Debuchy R."/>
            <person name="Gladieux P."/>
            <person name="Thoren M.H."/>
            <person name="Johannesson H."/>
        </authorList>
    </citation>
    <scope>NUCLEOTIDE SEQUENCE</scope>
    <source>
        <strain evidence="3">CBS 990.96</strain>
    </source>
</reference>
<dbReference type="SMART" id="SM00198">
    <property type="entry name" value="SCP"/>
    <property type="match status" value="1"/>
</dbReference>
<name>A0AAN7BNF3_9PEZI</name>
<evidence type="ECO:0000256" key="1">
    <source>
        <dbReference type="SAM" id="SignalP"/>
    </source>
</evidence>
<sequence>MLSSLSLLLTTLPLLTSTTPLQPVLSRATLDSPPPTSPSFINFVLQTVNPIRAQHSADPLLWDTTLATAAFQKANGCKLNHTGPYGENAYYSWYWPPDFQPDFNVEIQSAFQSWNSLEEINAYLSGNLLGGGHFTQTVWKATKRIGCAFSTTRCTQNPNQEWWFYCDFWPRGNYRGWYAGNVTV</sequence>
<dbReference type="InterPro" id="IPR001283">
    <property type="entry name" value="CRISP-related"/>
</dbReference>
<keyword evidence="4" id="KW-1185">Reference proteome</keyword>
<dbReference type="AlphaFoldDB" id="A0AAN7BNF3"/>
<reference evidence="3" key="1">
    <citation type="journal article" date="2023" name="Mol. Phylogenet. Evol.">
        <title>Genome-scale phylogeny and comparative genomics of the fungal order Sordariales.</title>
        <authorList>
            <person name="Hensen N."/>
            <person name="Bonometti L."/>
            <person name="Westerberg I."/>
            <person name="Brannstrom I.O."/>
            <person name="Guillou S."/>
            <person name="Cros-Aarteil S."/>
            <person name="Calhoun S."/>
            <person name="Haridas S."/>
            <person name="Kuo A."/>
            <person name="Mondo S."/>
            <person name="Pangilinan J."/>
            <person name="Riley R."/>
            <person name="LaButti K."/>
            <person name="Andreopoulos B."/>
            <person name="Lipzen A."/>
            <person name="Chen C."/>
            <person name="Yan M."/>
            <person name="Daum C."/>
            <person name="Ng V."/>
            <person name="Clum A."/>
            <person name="Steindorff A."/>
            <person name="Ohm R.A."/>
            <person name="Martin F."/>
            <person name="Silar P."/>
            <person name="Natvig D.O."/>
            <person name="Lalanne C."/>
            <person name="Gautier V."/>
            <person name="Ament-Velasquez S.L."/>
            <person name="Kruys A."/>
            <person name="Hutchinson M.I."/>
            <person name="Powell A.J."/>
            <person name="Barry K."/>
            <person name="Miller A.N."/>
            <person name="Grigoriev I.V."/>
            <person name="Debuchy R."/>
            <person name="Gladieux P."/>
            <person name="Hiltunen Thoren M."/>
            <person name="Johannesson H."/>
        </authorList>
    </citation>
    <scope>NUCLEOTIDE SEQUENCE</scope>
    <source>
        <strain evidence="3">CBS 990.96</strain>
    </source>
</reference>
<dbReference type="Proteomes" id="UP001301958">
    <property type="component" value="Unassembled WGS sequence"/>
</dbReference>
<keyword evidence="1" id="KW-0732">Signal</keyword>
<comment type="caution">
    <text evidence="3">The sequence shown here is derived from an EMBL/GenBank/DDBJ whole genome shotgun (WGS) entry which is preliminary data.</text>
</comment>
<feature type="chain" id="PRO_5043041731" evidence="1">
    <location>
        <begin position="19"/>
        <end position="184"/>
    </location>
</feature>
<dbReference type="InterPro" id="IPR035940">
    <property type="entry name" value="CAP_sf"/>
</dbReference>
<dbReference type="Pfam" id="PF00188">
    <property type="entry name" value="CAP"/>
    <property type="match status" value="1"/>
</dbReference>
<protein>
    <submittedName>
        <fullName evidence="3">CAP domain-containing protein</fullName>
    </submittedName>
</protein>